<dbReference type="Gene3D" id="3.50.50.60">
    <property type="entry name" value="FAD/NAD(P)-binding domain"/>
    <property type="match status" value="2"/>
</dbReference>
<keyword evidence="4" id="KW-0560">Oxidoreductase</keyword>
<dbReference type="InterPro" id="IPR027477">
    <property type="entry name" value="Succ_DH/fumarate_Rdtase_cat_sf"/>
</dbReference>
<dbReference type="EMBL" id="FTNK01000006">
    <property type="protein sequence ID" value="SIR02097.1"/>
    <property type="molecule type" value="Genomic_DNA"/>
</dbReference>
<dbReference type="Gene3D" id="3.90.700.10">
    <property type="entry name" value="Succinate dehydrogenase/fumarate reductase flavoprotein, catalytic domain"/>
    <property type="match status" value="1"/>
</dbReference>
<organism evidence="6 7">
    <name type="scientific">Paenibacillus macquariensis</name>
    <dbReference type="NCBI Taxonomy" id="948756"/>
    <lineage>
        <taxon>Bacteria</taxon>
        <taxon>Bacillati</taxon>
        <taxon>Bacillota</taxon>
        <taxon>Bacilli</taxon>
        <taxon>Bacillales</taxon>
        <taxon>Paenibacillaceae</taxon>
        <taxon>Paenibacillus</taxon>
    </lineage>
</organism>
<dbReference type="PANTHER" id="PTHR43400:SF10">
    <property type="entry name" value="3-OXOSTEROID 1-DEHYDROGENASE"/>
    <property type="match status" value="1"/>
</dbReference>
<evidence type="ECO:0000256" key="1">
    <source>
        <dbReference type="ARBA" id="ARBA00001974"/>
    </source>
</evidence>
<dbReference type="Pfam" id="PF00890">
    <property type="entry name" value="FAD_binding_2"/>
    <property type="match status" value="1"/>
</dbReference>
<dbReference type="SUPFAM" id="SSF51905">
    <property type="entry name" value="FAD/NAD(P)-binding domain"/>
    <property type="match status" value="1"/>
</dbReference>
<comment type="cofactor">
    <cofactor evidence="1">
        <name>FAD</name>
        <dbReference type="ChEBI" id="CHEBI:57692"/>
    </cofactor>
</comment>
<evidence type="ECO:0000313" key="6">
    <source>
        <dbReference type="EMBL" id="SIR02097.1"/>
    </source>
</evidence>
<evidence type="ECO:0000313" key="7">
    <source>
        <dbReference type="Proteomes" id="UP000186666"/>
    </source>
</evidence>
<feature type="domain" description="FAD-dependent oxidoreductase 2 FAD-binding" evidence="5">
    <location>
        <begin position="10"/>
        <end position="535"/>
    </location>
</feature>
<evidence type="ECO:0000256" key="3">
    <source>
        <dbReference type="ARBA" id="ARBA00022827"/>
    </source>
</evidence>
<evidence type="ECO:0000259" key="5">
    <source>
        <dbReference type="Pfam" id="PF00890"/>
    </source>
</evidence>
<dbReference type="InterPro" id="IPR036188">
    <property type="entry name" value="FAD/NAD-bd_sf"/>
</dbReference>
<dbReference type="Proteomes" id="UP000186666">
    <property type="component" value="Unassembled WGS sequence"/>
</dbReference>
<name>A0ABY1JZ21_9BACL</name>
<evidence type="ECO:0000256" key="2">
    <source>
        <dbReference type="ARBA" id="ARBA00022630"/>
    </source>
</evidence>
<accession>A0ABY1JZ21</accession>
<protein>
    <submittedName>
        <fullName evidence="6">3-oxosteroid 1-dehydrogenase</fullName>
    </submittedName>
</protein>
<dbReference type="RefSeq" id="WP_068580084.1">
    <property type="nucleotide sequence ID" value="NZ_FTNK01000006.1"/>
</dbReference>
<dbReference type="PANTHER" id="PTHR43400">
    <property type="entry name" value="FUMARATE REDUCTASE"/>
    <property type="match status" value="1"/>
</dbReference>
<evidence type="ECO:0000256" key="4">
    <source>
        <dbReference type="ARBA" id="ARBA00023002"/>
    </source>
</evidence>
<keyword evidence="7" id="KW-1185">Reference proteome</keyword>
<keyword evidence="3" id="KW-0274">FAD</keyword>
<dbReference type="InterPro" id="IPR003953">
    <property type="entry name" value="FAD-dep_OxRdtase_2_FAD-bd"/>
</dbReference>
<dbReference type="InterPro" id="IPR050315">
    <property type="entry name" value="FAD-oxidoreductase_2"/>
</dbReference>
<gene>
    <name evidence="6" type="ORF">SAMN05421578_10623</name>
</gene>
<proteinExistence type="predicted"/>
<keyword evidence="2" id="KW-0285">Flavoprotein</keyword>
<comment type="caution">
    <text evidence="6">The sequence shown here is derived from an EMBL/GenBank/DDBJ whole genome shotgun (WGS) entry which is preliminary data.</text>
</comment>
<reference evidence="6 7" key="1">
    <citation type="submission" date="2017-01" db="EMBL/GenBank/DDBJ databases">
        <authorList>
            <person name="Varghese N."/>
            <person name="Submissions S."/>
        </authorList>
    </citation>
    <scope>NUCLEOTIDE SEQUENCE [LARGE SCALE GENOMIC DNA]</scope>
    <source>
        <strain evidence="6 7">ATCC 23464</strain>
    </source>
</reference>
<dbReference type="SUPFAM" id="SSF56425">
    <property type="entry name" value="Succinate dehydrogenase/fumarate reductase flavoprotein, catalytic domain"/>
    <property type="match status" value="1"/>
</dbReference>
<sequence length="556" mass="61507">MDHKWDASYDVIVVGSGSGGFAAAITAEKKGLKSLIIEKSSKYGGSSALSGGGVWIPNNPVLKEAGLDDSYEKSKDYLDSTVGNRVSDARKVAYIKRGTEMINFMRDNTSQVLFQYVPGYSDYYPERKGGLPRGRSIECPIFDLRKLGKDLENMRRNVLPTKGLVINSYEFHKVNMITRTWIGKRTAVKLGMRLIKSRLTGANYSSLGVALIARLRAAHLETNGELWLSTAFVDYVTEGNRVIGIIAEKNGKRIQIEAKYGVILASGGFSCSQEMREKYLPSPTKVEWTSSAPDQTGDIIDVSLRLGAKLDLMDRVWGAPTVIMPDGTPYFLVADRGIPNMICINQVGERFVNEAVPYHQFVDTMYAKDKPEARSSTCWIIVNEVAKQRYIFMTLFPKQPFHQKWLESGFVKKAHTPAELAKQIGVPADKLTATIERFNRFAKNGVDEDFHRGDSAYDRYYGDPTLKNPNLLTMDEGPYYALQVVPGDIGTKGGLLTDEYARVVKEDGSYIEGLFATGNCSSSMMGETYPGPGATIGPSMTFGYVAATYLADQAKK</sequence>